<protein>
    <recommendedName>
        <fullName evidence="4">Peptidase A2 domain-containing protein</fullName>
    </recommendedName>
</protein>
<feature type="region of interest" description="Disordered" evidence="1">
    <location>
        <begin position="1"/>
        <end position="26"/>
    </location>
</feature>
<accession>A0A225WAQ9</accession>
<comment type="caution">
    <text evidence="2">The sequence shown here is derived from an EMBL/GenBank/DDBJ whole genome shotgun (WGS) entry which is preliminary data.</text>
</comment>
<proteinExistence type="predicted"/>
<gene>
    <name evidence="2" type="ORF">PHMEG_00012474</name>
</gene>
<keyword evidence="3" id="KW-1185">Reference proteome</keyword>
<evidence type="ECO:0000313" key="2">
    <source>
        <dbReference type="EMBL" id="OWZ14097.1"/>
    </source>
</evidence>
<sequence>MISMIHDEPVPLGIRPPLAPDPEGKPEFKLNPGERYGWWVENYREEERRQCATVHEAANNFKPQILLDAGTTVSMISLDLARRLKSKFNSQKRVKVSELGGVLSYITSSAQIKITLGWRVVDSFMFSAGVRLGIREGMVGLPDEESILMYGYINESVDTGMSQSASFEDCICDPENMQMWPSDMDSVVRSKMLYGQEERTDGSPKLLTAHDLGQFVRPGLRRYMERQQIFQENTVSAKARVHRETYEQMFRDAAPPAVMAPRYR</sequence>
<evidence type="ECO:0000313" key="3">
    <source>
        <dbReference type="Proteomes" id="UP000198211"/>
    </source>
</evidence>
<dbReference type="AlphaFoldDB" id="A0A225WAQ9"/>
<organism evidence="2 3">
    <name type="scientific">Phytophthora megakarya</name>
    <dbReference type="NCBI Taxonomy" id="4795"/>
    <lineage>
        <taxon>Eukaryota</taxon>
        <taxon>Sar</taxon>
        <taxon>Stramenopiles</taxon>
        <taxon>Oomycota</taxon>
        <taxon>Peronosporomycetes</taxon>
        <taxon>Peronosporales</taxon>
        <taxon>Peronosporaceae</taxon>
        <taxon>Phytophthora</taxon>
    </lineage>
</organism>
<dbReference type="Proteomes" id="UP000198211">
    <property type="component" value="Unassembled WGS sequence"/>
</dbReference>
<evidence type="ECO:0000256" key="1">
    <source>
        <dbReference type="SAM" id="MobiDB-lite"/>
    </source>
</evidence>
<name>A0A225WAQ9_9STRA</name>
<evidence type="ECO:0008006" key="4">
    <source>
        <dbReference type="Google" id="ProtNLM"/>
    </source>
</evidence>
<reference evidence="3" key="1">
    <citation type="submission" date="2017-03" db="EMBL/GenBank/DDBJ databases">
        <title>Phytopthora megakarya and P. palmivora, two closely related causual agents of cacao black pod achieved similar genome size and gene model numbers by different mechanisms.</title>
        <authorList>
            <person name="Ali S."/>
            <person name="Shao J."/>
            <person name="Larry D.J."/>
            <person name="Kronmiller B."/>
            <person name="Shen D."/>
            <person name="Strem M.D."/>
            <person name="Melnick R.L."/>
            <person name="Guiltinan M.J."/>
            <person name="Tyler B.M."/>
            <person name="Meinhardt L.W."/>
            <person name="Bailey B.A."/>
        </authorList>
    </citation>
    <scope>NUCLEOTIDE SEQUENCE [LARGE SCALE GENOMIC DNA]</scope>
    <source>
        <strain evidence="3">zdho120</strain>
    </source>
</reference>
<dbReference type="EMBL" id="NBNE01001419">
    <property type="protein sequence ID" value="OWZ14097.1"/>
    <property type="molecule type" value="Genomic_DNA"/>
</dbReference>
<dbReference type="OrthoDB" id="128412at2759"/>